<dbReference type="Pfam" id="PF00089">
    <property type="entry name" value="Trypsin"/>
    <property type="match status" value="1"/>
</dbReference>
<name>A0AAV4CLL1_9GAST</name>
<dbReference type="PANTHER" id="PTHR24252">
    <property type="entry name" value="ACROSIN-RELATED"/>
    <property type="match status" value="1"/>
</dbReference>
<evidence type="ECO:0000256" key="1">
    <source>
        <dbReference type="ARBA" id="ARBA00023157"/>
    </source>
</evidence>
<accession>A0AAV4CLL1</accession>
<dbReference type="GO" id="GO:0006508">
    <property type="term" value="P:proteolysis"/>
    <property type="evidence" value="ECO:0007669"/>
    <property type="project" value="InterPro"/>
</dbReference>
<dbReference type="EMBL" id="BLXT01006566">
    <property type="protein sequence ID" value="GFO32184.1"/>
    <property type="molecule type" value="Genomic_DNA"/>
</dbReference>
<dbReference type="Gene3D" id="2.40.10.10">
    <property type="entry name" value="Trypsin-like serine proteases"/>
    <property type="match status" value="2"/>
</dbReference>
<dbReference type="AlphaFoldDB" id="A0AAV4CLL1"/>
<keyword evidence="4" id="KW-1185">Reference proteome</keyword>
<comment type="caution">
    <text evidence="3">The sequence shown here is derived from an EMBL/GenBank/DDBJ whole genome shotgun (WGS) entry which is preliminary data.</text>
</comment>
<dbReference type="GO" id="GO:0004252">
    <property type="term" value="F:serine-type endopeptidase activity"/>
    <property type="evidence" value="ECO:0007669"/>
    <property type="project" value="InterPro"/>
</dbReference>
<evidence type="ECO:0000313" key="4">
    <source>
        <dbReference type="Proteomes" id="UP000735302"/>
    </source>
</evidence>
<proteinExistence type="predicted"/>
<evidence type="ECO:0000259" key="2">
    <source>
        <dbReference type="PROSITE" id="PS50240"/>
    </source>
</evidence>
<evidence type="ECO:0000313" key="3">
    <source>
        <dbReference type="EMBL" id="GFO32184.1"/>
    </source>
</evidence>
<dbReference type="SUPFAM" id="SSF50494">
    <property type="entry name" value="Trypsin-like serine proteases"/>
    <property type="match status" value="1"/>
</dbReference>
<dbReference type="InterPro" id="IPR009003">
    <property type="entry name" value="Peptidase_S1_PA"/>
</dbReference>
<feature type="domain" description="Peptidase S1" evidence="2">
    <location>
        <begin position="237"/>
        <end position="408"/>
    </location>
</feature>
<dbReference type="InterPro" id="IPR048365">
    <property type="entry name" value="TNP-like_RNaseH_N"/>
</dbReference>
<dbReference type="PROSITE" id="PS50240">
    <property type="entry name" value="TRYPSIN_DOM"/>
    <property type="match status" value="1"/>
</dbReference>
<dbReference type="PANTHER" id="PTHR24252:SF7">
    <property type="entry name" value="HYALIN"/>
    <property type="match status" value="1"/>
</dbReference>
<reference evidence="3 4" key="1">
    <citation type="journal article" date="2021" name="Elife">
        <title>Chloroplast acquisition without the gene transfer in kleptoplastic sea slugs, Plakobranchus ocellatus.</title>
        <authorList>
            <person name="Maeda T."/>
            <person name="Takahashi S."/>
            <person name="Yoshida T."/>
            <person name="Shimamura S."/>
            <person name="Takaki Y."/>
            <person name="Nagai Y."/>
            <person name="Toyoda A."/>
            <person name="Suzuki Y."/>
            <person name="Arimoto A."/>
            <person name="Ishii H."/>
            <person name="Satoh N."/>
            <person name="Nishiyama T."/>
            <person name="Hasebe M."/>
            <person name="Maruyama T."/>
            <person name="Minagawa J."/>
            <person name="Obokata J."/>
            <person name="Shigenobu S."/>
        </authorList>
    </citation>
    <scope>NUCLEOTIDE SEQUENCE [LARGE SCALE GENOMIC DNA]</scope>
</reference>
<gene>
    <name evidence="3" type="ORF">PoB_005868900</name>
</gene>
<sequence>MDVFKSIVSKLSDSDRLCSLIFDEMAIKEYVSYSVKDDKVVGYEDFGSFQTKFIANHATVFMVHGIVSPWKQPIGFFFSSGPIDHRILSSLIREALSLLLDMKLDVKAVICDQGSNNRAALKGLGVSLEQPFISHQFEETFKKVYVIFDPPHLLKNTRNILKKHGFKKKDTQENILWKHINEFYKKDCLYEASDRKNCEDDVNHFLINLATMRKHTDTNSHDSRDDPNACEIISPTELPQDIGLQTENVLTYIGGFIVKKLKNKLCPDCVNALTGNIHTESPSHALLQSKQYSKYCTVRQIITHPYYNSTSVANDIALVVLAERLSFSASIKPICLPRQGQEVRVGEMCLLAGWGVTRGTSDANTLNQVKLPIISDLTCGLPDWYGASFSEPDTTFCAGYEQGIKDGCTLVLEYANSVLKSLKKLDGVQNIACDSSEEDYEALPKQS</sequence>
<dbReference type="Pfam" id="PF21787">
    <property type="entry name" value="TNP-like_RNaseH_N"/>
    <property type="match status" value="1"/>
</dbReference>
<dbReference type="InterPro" id="IPR001254">
    <property type="entry name" value="Trypsin_dom"/>
</dbReference>
<dbReference type="InterPro" id="IPR043504">
    <property type="entry name" value="Peptidase_S1_PA_chymotrypsin"/>
</dbReference>
<organism evidence="3 4">
    <name type="scientific">Plakobranchus ocellatus</name>
    <dbReference type="NCBI Taxonomy" id="259542"/>
    <lineage>
        <taxon>Eukaryota</taxon>
        <taxon>Metazoa</taxon>
        <taxon>Spiralia</taxon>
        <taxon>Lophotrochozoa</taxon>
        <taxon>Mollusca</taxon>
        <taxon>Gastropoda</taxon>
        <taxon>Heterobranchia</taxon>
        <taxon>Euthyneura</taxon>
        <taxon>Panpulmonata</taxon>
        <taxon>Sacoglossa</taxon>
        <taxon>Placobranchoidea</taxon>
        <taxon>Plakobranchidae</taxon>
        <taxon>Plakobranchus</taxon>
    </lineage>
</organism>
<keyword evidence="1" id="KW-1015">Disulfide bond</keyword>
<protein>
    <submittedName>
        <fullName evidence="3">Transposable element p transposase</fullName>
    </submittedName>
</protein>
<dbReference type="SMART" id="SM00020">
    <property type="entry name" value="Tryp_SPc"/>
    <property type="match status" value="1"/>
</dbReference>
<dbReference type="Proteomes" id="UP000735302">
    <property type="component" value="Unassembled WGS sequence"/>
</dbReference>